<sequence>MPAWTSVYIVIPSSRLPVPSLASLHPNASIPWMDHTILRSELPPSHTRTRSCHWDSLTRVRLCIVGFVIALAVQASERHLTTISQKVVQLIPSSPCRDWHSL</sequence>
<evidence type="ECO:0000313" key="1">
    <source>
        <dbReference type="EMBL" id="OCK81968.1"/>
    </source>
</evidence>
<gene>
    <name evidence="1" type="ORF">K432DRAFT_237254</name>
</gene>
<proteinExistence type="predicted"/>
<reference evidence="1 2" key="1">
    <citation type="journal article" date="2016" name="Nat. Commun.">
        <title>Ectomycorrhizal ecology is imprinted in the genome of the dominant symbiotic fungus Cenococcum geophilum.</title>
        <authorList>
            <consortium name="DOE Joint Genome Institute"/>
            <person name="Peter M."/>
            <person name="Kohler A."/>
            <person name="Ohm R.A."/>
            <person name="Kuo A."/>
            <person name="Krutzmann J."/>
            <person name="Morin E."/>
            <person name="Arend M."/>
            <person name="Barry K.W."/>
            <person name="Binder M."/>
            <person name="Choi C."/>
            <person name="Clum A."/>
            <person name="Copeland A."/>
            <person name="Grisel N."/>
            <person name="Haridas S."/>
            <person name="Kipfer T."/>
            <person name="LaButti K."/>
            <person name="Lindquist E."/>
            <person name="Lipzen A."/>
            <person name="Maire R."/>
            <person name="Meier B."/>
            <person name="Mihaltcheva S."/>
            <person name="Molinier V."/>
            <person name="Murat C."/>
            <person name="Poggeler S."/>
            <person name="Quandt C.A."/>
            <person name="Sperisen C."/>
            <person name="Tritt A."/>
            <person name="Tisserant E."/>
            <person name="Crous P.W."/>
            <person name="Henrissat B."/>
            <person name="Nehls U."/>
            <person name="Egli S."/>
            <person name="Spatafora J.W."/>
            <person name="Grigoriev I.V."/>
            <person name="Martin F.M."/>
        </authorList>
    </citation>
    <scope>NUCLEOTIDE SEQUENCE [LARGE SCALE GENOMIC DNA]</scope>
    <source>
        <strain evidence="1 2">CBS 459.81</strain>
    </source>
</reference>
<name>A0A8E2EDR8_9PEZI</name>
<keyword evidence="2" id="KW-1185">Reference proteome</keyword>
<dbReference type="Proteomes" id="UP000250266">
    <property type="component" value="Unassembled WGS sequence"/>
</dbReference>
<dbReference type="AlphaFoldDB" id="A0A8E2EDR8"/>
<dbReference type="EMBL" id="KV744903">
    <property type="protein sequence ID" value="OCK81968.1"/>
    <property type="molecule type" value="Genomic_DNA"/>
</dbReference>
<organism evidence="1 2">
    <name type="scientific">Lepidopterella palustris CBS 459.81</name>
    <dbReference type="NCBI Taxonomy" id="1314670"/>
    <lineage>
        <taxon>Eukaryota</taxon>
        <taxon>Fungi</taxon>
        <taxon>Dikarya</taxon>
        <taxon>Ascomycota</taxon>
        <taxon>Pezizomycotina</taxon>
        <taxon>Dothideomycetes</taxon>
        <taxon>Pleosporomycetidae</taxon>
        <taxon>Mytilinidiales</taxon>
        <taxon>Argynnaceae</taxon>
        <taxon>Lepidopterella</taxon>
    </lineage>
</organism>
<accession>A0A8E2EDR8</accession>
<protein>
    <submittedName>
        <fullName evidence="1">Uncharacterized protein</fullName>
    </submittedName>
</protein>
<evidence type="ECO:0000313" key="2">
    <source>
        <dbReference type="Proteomes" id="UP000250266"/>
    </source>
</evidence>